<name>A0A1I7SS98_BURXY</name>
<dbReference type="InterPro" id="IPR003677">
    <property type="entry name" value="ANIS5_cation-bd"/>
</dbReference>
<keyword evidence="1" id="KW-0472">Membrane</keyword>
<sequence>MWNVPCGHDRRETVNPEAPLKPQATIMSSLSCVLLVALFGLLALSQAQNIPPPPFLAGESPDVIQSFQRVLERGNDLTDAQLDREVDAWVQTQSAAVKNKYAQFKSDLAKHQAQAEAAHKAAVSRFSSVAREADAKLSTIANNPSLTSAQKNAQIEKFVSQLPPAVRKEIESAMQG</sequence>
<dbReference type="InterPro" id="IPR052823">
    <property type="entry name" value="SXP/RAL-2_related"/>
</dbReference>
<proteinExistence type="predicted"/>
<evidence type="ECO:0000256" key="1">
    <source>
        <dbReference type="SAM" id="Phobius"/>
    </source>
</evidence>
<keyword evidence="1" id="KW-1133">Transmembrane helix</keyword>
<dbReference type="PANTHER" id="PTHR21593">
    <property type="entry name" value="PRION-LIKE- Q/N-RICH -DOMAIN-BEARING PROTEIN PROTEIN"/>
    <property type="match status" value="1"/>
</dbReference>
<accession>A0A1I7SS98</accession>
<protein>
    <submittedName>
        <fullName evidence="4">DUF148 domain-containing protein</fullName>
    </submittedName>
</protein>
<reference evidence="4" key="1">
    <citation type="submission" date="2016-11" db="UniProtKB">
        <authorList>
            <consortium name="WormBaseParasite"/>
        </authorList>
    </citation>
    <scope>IDENTIFICATION</scope>
</reference>
<feature type="transmembrane region" description="Helical" evidence="1">
    <location>
        <begin position="24"/>
        <end position="44"/>
    </location>
</feature>
<dbReference type="AlphaFoldDB" id="A0A1I7SS98"/>
<evidence type="ECO:0000313" key="4">
    <source>
        <dbReference type="WBParaSite" id="BXY_1591500.1"/>
    </source>
</evidence>
<dbReference type="WBParaSite" id="BXY_1591500.1">
    <property type="protein sequence ID" value="BXY_1591500.1"/>
    <property type="gene ID" value="BXY_1591500"/>
</dbReference>
<organism evidence="3 4">
    <name type="scientific">Bursaphelenchus xylophilus</name>
    <name type="common">Pinewood nematode worm</name>
    <name type="synonym">Aphelenchoides xylophilus</name>
    <dbReference type="NCBI Taxonomy" id="6326"/>
    <lineage>
        <taxon>Eukaryota</taxon>
        <taxon>Metazoa</taxon>
        <taxon>Ecdysozoa</taxon>
        <taxon>Nematoda</taxon>
        <taxon>Chromadorea</taxon>
        <taxon>Rhabditida</taxon>
        <taxon>Tylenchina</taxon>
        <taxon>Tylenchomorpha</taxon>
        <taxon>Aphelenchoidea</taxon>
        <taxon>Aphelenchoididae</taxon>
        <taxon>Bursaphelenchus</taxon>
    </lineage>
</organism>
<dbReference type="PANTHER" id="PTHR21593:SF36">
    <property type="entry name" value="DUF148 DOMAIN-CONTAINING PROTEIN-RELATED"/>
    <property type="match status" value="1"/>
</dbReference>
<dbReference type="Pfam" id="PF02520">
    <property type="entry name" value="ANIS5_cation-bd"/>
    <property type="match status" value="1"/>
</dbReference>
<evidence type="ECO:0000313" key="3">
    <source>
        <dbReference type="Proteomes" id="UP000095284"/>
    </source>
</evidence>
<feature type="domain" description="SXP/RAL-2 family protein Ani s 5-like cation-binding" evidence="2">
    <location>
        <begin position="65"/>
        <end position="167"/>
    </location>
</feature>
<dbReference type="SUPFAM" id="SSF158855">
    <property type="entry name" value="Lipase chaperone-like"/>
    <property type="match status" value="1"/>
</dbReference>
<evidence type="ECO:0000259" key="2">
    <source>
        <dbReference type="Pfam" id="PF02520"/>
    </source>
</evidence>
<dbReference type="Proteomes" id="UP000095284">
    <property type="component" value="Unplaced"/>
</dbReference>
<dbReference type="eggNOG" id="ENOG502SVHV">
    <property type="taxonomic scope" value="Eukaryota"/>
</dbReference>
<keyword evidence="1" id="KW-0812">Transmembrane</keyword>